<feature type="domain" description="HTH lysR-type" evidence="5">
    <location>
        <begin position="7"/>
        <end position="64"/>
    </location>
</feature>
<dbReference type="EMBL" id="CP051684">
    <property type="protein sequence ID" value="QJD92607.1"/>
    <property type="molecule type" value="Genomic_DNA"/>
</dbReference>
<dbReference type="InterPro" id="IPR036390">
    <property type="entry name" value="WH_DNA-bd_sf"/>
</dbReference>
<name>A0ABX6MFK4_9BURK</name>
<gene>
    <name evidence="6" type="ORF">HH213_22465</name>
</gene>
<keyword evidence="2" id="KW-0805">Transcription regulation</keyword>
<dbReference type="Pfam" id="PF03466">
    <property type="entry name" value="LysR_substrate"/>
    <property type="match status" value="1"/>
</dbReference>
<sequence>MPPSRHLDLQLVRAFVAVAQSGSMTVAARRLHVTQSGLSHQIKRLEDAIGCCLLDRDARGCRLTAEGALFIERAHQLLALNDLIFDEVGAVTAPATLCIGVPHDMAGAHFAPILKAYAQRHPVVDVRIFTGSSVDLMELFAAGSLDLTLSQVPDAQAVGDRLALEPLVWVAGPGDCVMQRPLPLCFVTVTCTFRKTVFPLLSQAGIEWRMVFENASVETTLSTVQSGLAVTPWLRSLVPDGLSEVAADANLPQLPDFAIELNIKQRPSKAALAMATVIREHYRA</sequence>
<dbReference type="PRINTS" id="PR00039">
    <property type="entry name" value="HTHLYSR"/>
</dbReference>
<dbReference type="InterPro" id="IPR050176">
    <property type="entry name" value="LTTR"/>
</dbReference>
<dbReference type="Gene3D" id="3.40.190.10">
    <property type="entry name" value="Periplasmic binding protein-like II"/>
    <property type="match status" value="2"/>
</dbReference>
<protein>
    <submittedName>
        <fullName evidence="6">LysR family transcriptional regulator</fullName>
    </submittedName>
</protein>
<organism evidence="6 7">
    <name type="scientific">Duganella dendranthematis</name>
    <dbReference type="NCBI Taxonomy" id="2728021"/>
    <lineage>
        <taxon>Bacteria</taxon>
        <taxon>Pseudomonadati</taxon>
        <taxon>Pseudomonadota</taxon>
        <taxon>Betaproteobacteria</taxon>
        <taxon>Burkholderiales</taxon>
        <taxon>Oxalobacteraceae</taxon>
        <taxon>Telluria group</taxon>
        <taxon>Duganella</taxon>
    </lineage>
</organism>
<reference evidence="6 7" key="1">
    <citation type="submission" date="2020-04" db="EMBL/GenBank/DDBJ databases">
        <title>Genome sequencing of novel species.</title>
        <authorList>
            <person name="Heo J."/>
            <person name="Kim S.-J."/>
            <person name="Kim J.-S."/>
            <person name="Hong S.-B."/>
            <person name="Kwon S.-W."/>
        </authorList>
    </citation>
    <scope>NUCLEOTIDE SEQUENCE [LARGE SCALE GENOMIC DNA]</scope>
    <source>
        <strain evidence="6 7">AF9R3</strain>
    </source>
</reference>
<evidence type="ECO:0000256" key="3">
    <source>
        <dbReference type="ARBA" id="ARBA00023125"/>
    </source>
</evidence>
<dbReference type="SUPFAM" id="SSF46785">
    <property type="entry name" value="Winged helix' DNA-binding domain"/>
    <property type="match status" value="1"/>
</dbReference>
<dbReference type="Proteomes" id="UP000503117">
    <property type="component" value="Chromosome"/>
</dbReference>
<keyword evidence="4" id="KW-0804">Transcription</keyword>
<dbReference type="PROSITE" id="PS50931">
    <property type="entry name" value="HTH_LYSR"/>
    <property type="match status" value="1"/>
</dbReference>
<dbReference type="SUPFAM" id="SSF53850">
    <property type="entry name" value="Periplasmic binding protein-like II"/>
    <property type="match status" value="1"/>
</dbReference>
<evidence type="ECO:0000256" key="2">
    <source>
        <dbReference type="ARBA" id="ARBA00023015"/>
    </source>
</evidence>
<evidence type="ECO:0000256" key="1">
    <source>
        <dbReference type="ARBA" id="ARBA00009437"/>
    </source>
</evidence>
<keyword evidence="3" id="KW-0238">DNA-binding</keyword>
<evidence type="ECO:0000256" key="4">
    <source>
        <dbReference type="ARBA" id="ARBA00023163"/>
    </source>
</evidence>
<dbReference type="Gene3D" id="1.10.10.10">
    <property type="entry name" value="Winged helix-like DNA-binding domain superfamily/Winged helix DNA-binding domain"/>
    <property type="match status" value="1"/>
</dbReference>
<proteinExistence type="inferred from homology"/>
<dbReference type="Pfam" id="PF00126">
    <property type="entry name" value="HTH_1"/>
    <property type="match status" value="1"/>
</dbReference>
<accession>A0ABX6MFK4</accession>
<dbReference type="PANTHER" id="PTHR30579:SF7">
    <property type="entry name" value="HTH-TYPE TRANSCRIPTIONAL REGULATOR LRHA-RELATED"/>
    <property type="match status" value="1"/>
</dbReference>
<dbReference type="InterPro" id="IPR036388">
    <property type="entry name" value="WH-like_DNA-bd_sf"/>
</dbReference>
<dbReference type="RefSeq" id="WP_110848324.1">
    <property type="nucleotide sequence ID" value="NZ_CP051684.1"/>
</dbReference>
<evidence type="ECO:0000259" key="5">
    <source>
        <dbReference type="PROSITE" id="PS50931"/>
    </source>
</evidence>
<comment type="similarity">
    <text evidence="1">Belongs to the LysR transcriptional regulatory family.</text>
</comment>
<evidence type="ECO:0000313" key="7">
    <source>
        <dbReference type="Proteomes" id="UP000503117"/>
    </source>
</evidence>
<keyword evidence="7" id="KW-1185">Reference proteome</keyword>
<evidence type="ECO:0000313" key="6">
    <source>
        <dbReference type="EMBL" id="QJD92607.1"/>
    </source>
</evidence>
<dbReference type="PANTHER" id="PTHR30579">
    <property type="entry name" value="TRANSCRIPTIONAL REGULATOR"/>
    <property type="match status" value="1"/>
</dbReference>
<dbReference type="InterPro" id="IPR000847">
    <property type="entry name" value="LysR_HTH_N"/>
</dbReference>
<dbReference type="InterPro" id="IPR005119">
    <property type="entry name" value="LysR_subst-bd"/>
</dbReference>